<reference evidence="8 9" key="1">
    <citation type="submission" date="2019-07" db="EMBL/GenBank/DDBJ databases">
        <title>Genomics analysis of Aphanomyces spp. identifies a new class of oomycete effector associated with host adaptation.</title>
        <authorList>
            <person name="Gaulin E."/>
        </authorList>
    </citation>
    <scope>NUCLEOTIDE SEQUENCE [LARGE SCALE GENOMIC DNA]</scope>
    <source>
        <strain evidence="8 9">ATCC 201684</strain>
    </source>
</reference>
<evidence type="ECO:0000313" key="8">
    <source>
        <dbReference type="EMBL" id="KAF0738898.1"/>
    </source>
</evidence>
<dbReference type="PANTHER" id="PTHR11920:SF335">
    <property type="entry name" value="GUANYLATE CYCLASE"/>
    <property type="match status" value="1"/>
</dbReference>
<dbReference type="InterPro" id="IPR003018">
    <property type="entry name" value="GAF"/>
</dbReference>
<dbReference type="EMBL" id="VJMJ01000070">
    <property type="protein sequence ID" value="KAF0738898.1"/>
    <property type="molecule type" value="Genomic_DNA"/>
</dbReference>
<evidence type="ECO:0000256" key="5">
    <source>
        <dbReference type="ARBA" id="ARBA00023136"/>
    </source>
</evidence>
<comment type="subcellular location">
    <subcellularLocation>
        <location evidence="1">Membrane</location>
    </subcellularLocation>
</comment>
<dbReference type="GO" id="GO:0035556">
    <property type="term" value="P:intracellular signal transduction"/>
    <property type="evidence" value="ECO:0007669"/>
    <property type="project" value="InterPro"/>
</dbReference>
<dbReference type="CDD" id="cd07302">
    <property type="entry name" value="CHD"/>
    <property type="match status" value="1"/>
</dbReference>
<keyword evidence="2" id="KW-0812">Transmembrane</keyword>
<evidence type="ECO:0000256" key="3">
    <source>
        <dbReference type="ARBA" id="ARBA00022741"/>
    </source>
</evidence>
<evidence type="ECO:0000256" key="2">
    <source>
        <dbReference type="ARBA" id="ARBA00022692"/>
    </source>
</evidence>
<protein>
    <recommendedName>
        <fullName evidence="7">Guanylate cyclase domain-containing protein</fullName>
    </recommendedName>
</protein>
<feature type="domain" description="Guanylate cyclase" evidence="7">
    <location>
        <begin position="244"/>
        <end position="375"/>
    </location>
</feature>
<dbReference type="GO" id="GO:0005886">
    <property type="term" value="C:plasma membrane"/>
    <property type="evidence" value="ECO:0007669"/>
    <property type="project" value="TreeGrafter"/>
</dbReference>
<proteinExistence type="predicted"/>
<dbReference type="GO" id="GO:0007168">
    <property type="term" value="P:receptor guanylyl cyclase signaling pathway"/>
    <property type="evidence" value="ECO:0007669"/>
    <property type="project" value="TreeGrafter"/>
</dbReference>
<dbReference type="Pfam" id="PF01590">
    <property type="entry name" value="GAF"/>
    <property type="match status" value="1"/>
</dbReference>
<dbReference type="GO" id="GO:0004383">
    <property type="term" value="F:guanylate cyclase activity"/>
    <property type="evidence" value="ECO:0007669"/>
    <property type="project" value="TreeGrafter"/>
</dbReference>
<dbReference type="SUPFAM" id="SSF55073">
    <property type="entry name" value="Nucleotide cyclase"/>
    <property type="match status" value="1"/>
</dbReference>
<dbReference type="GO" id="GO:0001653">
    <property type="term" value="F:peptide receptor activity"/>
    <property type="evidence" value="ECO:0007669"/>
    <property type="project" value="TreeGrafter"/>
</dbReference>
<dbReference type="InterPro" id="IPR001054">
    <property type="entry name" value="A/G_cyclase"/>
</dbReference>
<gene>
    <name evidence="8" type="ORF">Ae201684_005506</name>
</gene>
<keyword evidence="6" id="KW-0456">Lyase</keyword>
<dbReference type="PANTHER" id="PTHR11920">
    <property type="entry name" value="GUANYLYL CYCLASE"/>
    <property type="match status" value="1"/>
</dbReference>
<accession>A0A6G0XFB1</accession>
<organism evidence="8 9">
    <name type="scientific">Aphanomyces euteiches</name>
    <dbReference type="NCBI Taxonomy" id="100861"/>
    <lineage>
        <taxon>Eukaryota</taxon>
        <taxon>Sar</taxon>
        <taxon>Stramenopiles</taxon>
        <taxon>Oomycota</taxon>
        <taxon>Saprolegniomycetes</taxon>
        <taxon>Saprolegniales</taxon>
        <taxon>Verrucalvaceae</taxon>
        <taxon>Aphanomyces</taxon>
    </lineage>
</organism>
<dbReference type="SUPFAM" id="SSF55781">
    <property type="entry name" value="GAF domain-like"/>
    <property type="match status" value="1"/>
</dbReference>
<evidence type="ECO:0000313" key="9">
    <source>
        <dbReference type="Proteomes" id="UP000481153"/>
    </source>
</evidence>
<sequence>MRFANGDSLWKVRFRKVILHLAIFRRRQQAAIAYNMLDSRPEPAIQELVALASLVCSTPISCLAFVDWDARRVLTRARVGVTNAVESISLDDCPPENIFCLQCMRGSDPADGGAIGTPLLVTAPDQHPNFCNNPFVRQGIVKFYLGVALITPSGTPIGSLCVVDTKPRGNVSAGDVHTLTLLARQIMGHLEYQRENRILKNTLAEREALRLRLRQVLGGMLPSHVIASIKRGLKPPADHFDSVTVFFSDIVGFKQICDSLPPTTLLHMLDTLYSAMDHLVTKHGLFKVETIGDVFVCCGGMLEPQDDHTLRVAKFAVDAVEAASKVPIDPNDLSRGYVSIRVGFHTGPVVASVVGMSRPRYCLFGDTVNTAARMQTASHAERINMSPAAAAALRSQRPHVRLEERPPMFIKGKGEMVMSFLDPSSLALAITNGDMAVVQAKCVEQEWILSWPQRRPTAAMPTECILGSVA</sequence>
<evidence type="ECO:0000256" key="4">
    <source>
        <dbReference type="ARBA" id="ARBA00022989"/>
    </source>
</evidence>
<keyword evidence="5" id="KW-0472">Membrane</keyword>
<dbReference type="Gene3D" id="3.30.70.1230">
    <property type="entry name" value="Nucleotide cyclase"/>
    <property type="match status" value="1"/>
</dbReference>
<evidence type="ECO:0000256" key="1">
    <source>
        <dbReference type="ARBA" id="ARBA00004370"/>
    </source>
</evidence>
<comment type="caution">
    <text evidence="8">The sequence shown here is derived from an EMBL/GenBank/DDBJ whole genome shotgun (WGS) entry which is preliminary data.</text>
</comment>
<evidence type="ECO:0000259" key="7">
    <source>
        <dbReference type="PROSITE" id="PS50125"/>
    </source>
</evidence>
<dbReference type="PROSITE" id="PS50125">
    <property type="entry name" value="GUANYLATE_CYCLASE_2"/>
    <property type="match status" value="1"/>
</dbReference>
<dbReference type="SMART" id="SM00044">
    <property type="entry name" value="CYCc"/>
    <property type="match status" value="1"/>
</dbReference>
<dbReference type="GO" id="GO:0004016">
    <property type="term" value="F:adenylate cyclase activity"/>
    <property type="evidence" value="ECO:0007669"/>
    <property type="project" value="TreeGrafter"/>
</dbReference>
<keyword evidence="4" id="KW-1133">Transmembrane helix</keyword>
<dbReference type="Gene3D" id="3.30.450.40">
    <property type="match status" value="1"/>
</dbReference>
<dbReference type="Proteomes" id="UP000481153">
    <property type="component" value="Unassembled WGS sequence"/>
</dbReference>
<dbReference type="GO" id="GO:0000166">
    <property type="term" value="F:nucleotide binding"/>
    <property type="evidence" value="ECO:0007669"/>
    <property type="project" value="UniProtKB-KW"/>
</dbReference>
<keyword evidence="9" id="KW-1185">Reference proteome</keyword>
<evidence type="ECO:0000256" key="6">
    <source>
        <dbReference type="ARBA" id="ARBA00023239"/>
    </source>
</evidence>
<keyword evidence="3" id="KW-0547">Nucleotide-binding</keyword>
<dbReference type="AlphaFoldDB" id="A0A6G0XFB1"/>
<dbReference type="VEuPathDB" id="FungiDB:AeMF1_003252"/>
<dbReference type="InterPro" id="IPR029787">
    <property type="entry name" value="Nucleotide_cyclase"/>
</dbReference>
<name>A0A6G0XFB1_9STRA</name>
<dbReference type="InterPro" id="IPR029016">
    <property type="entry name" value="GAF-like_dom_sf"/>
</dbReference>
<dbReference type="Pfam" id="PF00211">
    <property type="entry name" value="Guanylate_cyc"/>
    <property type="match status" value="1"/>
</dbReference>
<dbReference type="InterPro" id="IPR050401">
    <property type="entry name" value="Cyclic_nucleotide_synthase"/>
</dbReference>